<comment type="similarity">
    <text evidence="1">Belongs to the prokaryotic/mitochondrial release factor family.</text>
</comment>
<dbReference type="NCBIfam" id="NF006718">
    <property type="entry name" value="PRK09256.1"/>
    <property type="match status" value="1"/>
</dbReference>
<name>A0ABV7VIL9_9PROT</name>
<gene>
    <name evidence="4" type="primary">arfB</name>
    <name evidence="4" type="ORF">ACFOOQ_16935</name>
</gene>
<dbReference type="SUPFAM" id="SSF75620">
    <property type="entry name" value="Release factor"/>
    <property type="match status" value="1"/>
</dbReference>
<dbReference type="InterPro" id="IPR045853">
    <property type="entry name" value="Pep_chain_release_fac_I_sf"/>
</dbReference>
<evidence type="ECO:0000313" key="5">
    <source>
        <dbReference type="Proteomes" id="UP001595711"/>
    </source>
</evidence>
<dbReference type="PROSITE" id="PS00745">
    <property type="entry name" value="RF_PROK_I"/>
    <property type="match status" value="1"/>
</dbReference>
<feature type="compositionally biased region" description="Basic residues" evidence="2">
    <location>
        <begin position="104"/>
        <end position="120"/>
    </location>
</feature>
<keyword evidence="5" id="KW-1185">Reference proteome</keyword>
<reference evidence="5" key="1">
    <citation type="journal article" date="2019" name="Int. J. Syst. Evol. Microbiol.">
        <title>The Global Catalogue of Microorganisms (GCM) 10K type strain sequencing project: providing services to taxonomists for standard genome sequencing and annotation.</title>
        <authorList>
            <consortium name="The Broad Institute Genomics Platform"/>
            <consortium name="The Broad Institute Genome Sequencing Center for Infectious Disease"/>
            <person name="Wu L."/>
            <person name="Ma J."/>
        </authorList>
    </citation>
    <scope>NUCLEOTIDE SEQUENCE [LARGE SCALE GENOMIC DNA]</scope>
    <source>
        <strain evidence="5">KCTC 42182</strain>
    </source>
</reference>
<sequence length="140" mass="15639">MIRITGRISLDPREIEVSFIRASGPGGQNVNKVATAVQLRFDVRQSPSLPDDVRARLEKLAGNRLTLDGVLILTAQQHRSQERNRQDAIDRLAALIRQAAVAPKARRPTRPTLGSKKRRLEAKGQRSTVKSLRRVRSSDD</sequence>
<keyword evidence="4" id="KW-0378">Hydrolase</keyword>
<protein>
    <submittedName>
        <fullName evidence="4">Alternative ribosome rescue aminoacyl-tRNA hydrolase ArfB</fullName>
        <ecNumber evidence="4">3.1.1.29</ecNumber>
    </submittedName>
</protein>
<dbReference type="Gene3D" id="3.30.160.20">
    <property type="match status" value="1"/>
</dbReference>
<evidence type="ECO:0000313" key="4">
    <source>
        <dbReference type="EMBL" id="MFC3677244.1"/>
    </source>
</evidence>
<evidence type="ECO:0000256" key="1">
    <source>
        <dbReference type="ARBA" id="ARBA00010835"/>
    </source>
</evidence>
<dbReference type="PANTHER" id="PTHR47814:SF1">
    <property type="entry name" value="PEPTIDYL-TRNA HYDROLASE ARFB"/>
    <property type="match status" value="1"/>
</dbReference>
<proteinExistence type="inferred from homology"/>
<dbReference type="GO" id="GO:0004045">
    <property type="term" value="F:peptidyl-tRNA hydrolase activity"/>
    <property type="evidence" value="ECO:0007669"/>
    <property type="project" value="UniProtKB-EC"/>
</dbReference>
<accession>A0ABV7VIL9</accession>
<dbReference type="Pfam" id="PF00472">
    <property type="entry name" value="RF-1"/>
    <property type="match status" value="1"/>
</dbReference>
<evidence type="ECO:0000259" key="3">
    <source>
        <dbReference type="PROSITE" id="PS00745"/>
    </source>
</evidence>
<dbReference type="Proteomes" id="UP001595711">
    <property type="component" value="Unassembled WGS sequence"/>
</dbReference>
<comment type="caution">
    <text evidence="4">The sequence shown here is derived from an EMBL/GenBank/DDBJ whole genome shotgun (WGS) entry which is preliminary data.</text>
</comment>
<feature type="region of interest" description="Disordered" evidence="2">
    <location>
        <begin position="100"/>
        <end position="140"/>
    </location>
</feature>
<dbReference type="RefSeq" id="WP_379728785.1">
    <property type="nucleotide sequence ID" value="NZ_JBHRYJ010000004.1"/>
</dbReference>
<dbReference type="PANTHER" id="PTHR47814">
    <property type="entry name" value="PEPTIDYL-TRNA HYDROLASE ARFB"/>
    <property type="match status" value="1"/>
</dbReference>
<feature type="compositionally biased region" description="Basic residues" evidence="2">
    <location>
        <begin position="131"/>
        <end position="140"/>
    </location>
</feature>
<evidence type="ECO:0000256" key="2">
    <source>
        <dbReference type="SAM" id="MobiDB-lite"/>
    </source>
</evidence>
<feature type="domain" description="Prokaryotic-type class I peptide chain release factors" evidence="3">
    <location>
        <begin position="21"/>
        <end position="37"/>
    </location>
</feature>
<organism evidence="4 5">
    <name type="scientific">Ferrovibrio xuzhouensis</name>
    <dbReference type="NCBI Taxonomy" id="1576914"/>
    <lineage>
        <taxon>Bacteria</taxon>
        <taxon>Pseudomonadati</taxon>
        <taxon>Pseudomonadota</taxon>
        <taxon>Alphaproteobacteria</taxon>
        <taxon>Rhodospirillales</taxon>
        <taxon>Rhodospirillaceae</taxon>
        <taxon>Ferrovibrio</taxon>
    </lineage>
</organism>
<dbReference type="InterPro" id="IPR000352">
    <property type="entry name" value="Pep_chain_release_fac_I"/>
</dbReference>
<dbReference type="EC" id="3.1.1.29" evidence="4"/>
<dbReference type="EMBL" id="JBHRYJ010000004">
    <property type="protein sequence ID" value="MFC3677244.1"/>
    <property type="molecule type" value="Genomic_DNA"/>
</dbReference>